<accession>A0A0B6YH52</accession>
<organism evidence="2">
    <name type="scientific">Arion vulgaris</name>
    <dbReference type="NCBI Taxonomy" id="1028688"/>
    <lineage>
        <taxon>Eukaryota</taxon>
        <taxon>Metazoa</taxon>
        <taxon>Spiralia</taxon>
        <taxon>Lophotrochozoa</taxon>
        <taxon>Mollusca</taxon>
        <taxon>Gastropoda</taxon>
        <taxon>Heterobranchia</taxon>
        <taxon>Euthyneura</taxon>
        <taxon>Panpulmonata</taxon>
        <taxon>Eupulmonata</taxon>
        <taxon>Stylommatophora</taxon>
        <taxon>Helicina</taxon>
        <taxon>Arionoidea</taxon>
        <taxon>Arionidae</taxon>
        <taxon>Arion</taxon>
    </lineage>
</organism>
<evidence type="ECO:0000256" key="1">
    <source>
        <dbReference type="SAM" id="MobiDB-lite"/>
    </source>
</evidence>
<proteinExistence type="predicted"/>
<feature type="non-terminal residue" evidence="2">
    <location>
        <position position="1"/>
    </location>
</feature>
<feature type="compositionally biased region" description="Polar residues" evidence="1">
    <location>
        <begin position="61"/>
        <end position="71"/>
    </location>
</feature>
<evidence type="ECO:0000313" key="2">
    <source>
        <dbReference type="EMBL" id="CEK55558.1"/>
    </source>
</evidence>
<feature type="region of interest" description="Disordered" evidence="1">
    <location>
        <begin position="1"/>
        <end position="71"/>
    </location>
</feature>
<dbReference type="AlphaFoldDB" id="A0A0B6YH52"/>
<gene>
    <name evidence="2" type="primary">ORF25493</name>
</gene>
<feature type="non-terminal residue" evidence="2">
    <location>
        <position position="71"/>
    </location>
</feature>
<dbReference type="EMBL" id="HACG01008693">
    <property type="protein sequence ID" value="CEK55558.1"/>
    <property type="molecule type" value="Transcribed_RNA"/>
</dbReference>
<name>A0A0B6YH52_9EUPU</name>
<reference evidence="2" key="1">
    <citation type="submission" date="2014-12" db="EMBL/GenBank/DDBJ databases">
        <title>Insight into the proteome of Arion vulgaris.</title>
        <authorList>
            <person name="Aradska J."/>
            <person name="Bulat T."/>
            <person name="Smidak R."/>
            <person name="Sarate P."/>
            <person name="Gangsoo J."/>
            <person name="Sialana F."/>
            <person name="Bilban M."/>
            <person name="Lubec G."/>
        </authorList>
    </citation>
    <scope>NUCLEOTIDE SEQUENCE</scope>
    <source>
        <tissue evidence="2">Skin</tissue>
    </source>
</reference>
<sequence length="71" mass="7444">GKPQSYHGADVSGVKGMSTSQLTLCPGSSRDASSREGHLQPIDHAAQLKTTRTKTGPGLNVSENLHPNNGY</sequence>
<protein>
    <submittedName>
        <fullName evidence="2">Uncharacterized protein</fullName>
    </submittedName>
</protein>